<dbReference type="SMART" id="SM00515">
    <property type="entry name" value="eIF5C"/>
    <property type="match status" value="1"/>
</dbReference>
<dbReference type="Gene3D" id="1.25.40.180">
    <property type="match status" value="1"/>
</dbReference>
<dbReference type="FunFam" id="2.20.25.350:FF:000001">
    <property type="entry name" value="Eukaryotic translation initiation factor 5"/>
    <property type="match status" value="1"/>
</dbReference>
<keyword evidence="9" id="KW-1185">Reference proteome</keyword>
<protein>
    <recommendedName>
        <fullName evidence="7">W2 domain-containing protein</fullName>
    </recommendedName>
</protein>
<evidence type="ECO:0000256" key="5">
    <source>
        <dbReference type="ARBA" id="ARBA00023134"/>
    </source>
</evidence>
<dbReference type="InterPro" id="IPR016189">
    <property type="entry name" value="Transl_init_fac_IF2/IF5_N"/>
</dbReference>
<dbReference type="InterPro" id="IPR002735">
    <property type="entry name" value="Transl_init_fac_IF2/IF5_dom"/>
</dbReference>
<dbReference type="SMART" id="SM00653">
    <property type="entry name" value="eIF2B_5"/>
    <property type="match status" value="1"/>
</dbReference>
<dbReference type="Proteomes" id="UP000053477">
    <property type="component" value="Unassembled WGS sequence"/>
</dbReference>
<dbReference type="InterPro" id="IPR045196">
    <property type="entry name" value="IF2/IF5"/>
</dbReference>
<feature type="region of interest" description="Disordered" evidence="6">
    <location>
        <begin position="144"/>
        <end position="214"/>
    </location>
</feature>
<dbReference type="FunFam" id="1.25.40.180:FF:000031">
    <property type="entry name" value="Eukaryotic translation initiation factor 5"/>
    <property type="match status" value="1"/>
</dbReference>
<dbReference type="CDD" id="cd11561">
    <property type="entry name" value="W2_eIF5"/>
    <property type="match status" value="1"/>
</dbReference>
<dbReference type="OrthoDB" id="10250831at2759"/>
<dbReference type="SUPFAM" id="SSF75689">
    <property type="entry name" value="Zinc-binding domain of translation initiation factor 2 beta"/>
    <property type="match status" value="1"/>
</dbReference>
<dbReference type="FunFam" id="3.30.30.170:FF:000002">
    <property type="entry name" value="Eukaryotic translation initiation factor 5"/>
    <property type="match status" value="1"/>
</dbReference>
<dbReference type="InterPro" id="IPR016024">
    <property type="entry name" value="ARM-type_fold"/>
</dbReference>
<evidence type="ECO:0000313" key="8">
    <source>
        <dbReference type="EMBL" id="KLO06315.1"/>
    </source>
</evidence>
<dbReference type="Pfam" id="PF01873">
    <property type="entry name" value="eIF-5_eIF-2B"/>
    <property type="match status" value="1"/>
</dbReference>
<dbReference type="PROSITE" id="PS51363">
    <property type="entry name" value="W2"/>
    <property type="match status" value="1"/>
</dbReference>
<dbReference type="PANTHER" id="PTHR23001:SF7">
    <property type="entry name" value="EUKARYOTIC TRANSLATION INITIATION FACTOR 5"/>
    <property type="match status" value="1"/>
</dbReference>
<keyword evidence="4" id="KW-0648">Protein biosynthesis</keyword>
<keyword evidence="3" id="KW-0547">Nucleotide-binding</keyword>
<evidence type="ECO:0000256" key="1">
    <source>
        <dbReference type="ARBA" id="ARBA00010397"/>
    </source>
</evidence>
<dbReference type="EMBL" id="KQ086217">
    <property type="protein sequence ID" value="KLO06315.1"/>
    <property type="molecule type" value="Genomic_DNA"/>
</dbReference>
<dbReference type="InterPro" id="IPR003307">
    <property type="entry name" value="W2_domain"/>
</dbReference>
<evidence type="ECO:0000256" key="6">
    <source>
        <dbReference type="SAM" id="MobiDB-lite"/>
    </source>
</evidence>
<dbReference type="GO" id="GO:0005829">
    <property type="term" value="C:cytosol"/>
    <property type="evidence" value="ECO:0007669"/>
    <property type="project" value="TreeGrafter"/>
</dbReference>
<dbReference type="Pfam" id="PF02020">
    <property type="entry name" value="W2"/>
    <property type="match status" value="1"/>
</dbReference>
<reference evidence="8 9" key="1">
    <citation type="submission" date="2015-04" db="EMBL/GenBank/DDBJ databases">
        <title>Complete genome sequence of Schizopora paradoxa KUC8140, a cosmopolitan wood degrader in East Asia.</title>
        <authorList>
            <consortium name="DOE Joint Genome Institute"/>
            <person name="Min B."/>
            <person name="Park H."/>
            <person name="Jang Y."/>
            <person name="Kim J.-J."/>
            <person name="Kim K.H."/>
            <person name="Pangilinan J."/>
            <person name="Lipzen A."/>
            <person name="Riley R."/>
            <person name="Grigoriev I.V."/>
            <person name="Spatafora J.W."/>
            <person name="Choi I.-G."/>
        </authorList>
    </citation>
    <scope>NUCLEOTIDE SEQUENCE [LARGE SCALE GENOMIC DNA]</scope>
    <source>
        <strain evidence="8 9">KUC8140</strain>
    </source>
</reference>
<evidence type="ECO:0000256" key="2">
    <source>
        <dbReference type="ARBA" id="ARBA00022540"/>
    </source>
</evidence>
<dbReference type="SUPFAM" id="SSF48371">
    <property type="entry name" value="ARM repeat"/>
    <property type="match status" value="1"/>
</dbReference>
<organism evidence="8 9">
    <name type="scientific">Schizopora paradoxa</name>
    <dbReference type="NCBI Taxonomy" id="27342"/>
    <lineage>
        <taxon>Eukaryota</taxon>
        <taxon>Fungi</taxon>
        <taxon>Dikarya</taxon>
        <taxon>Basidiomycota</taxon>
        <taxon>Agaricomycotina</taxon>
        <taxon>Agaricomycetes</taxon>
        <taxon>Hymenochaetales</taxon>
        <taxon>Schizoporaceae</taxon>
        <taxon>Schizopora</taxon>
    </lineage>
</organism>
<dbReference type="AlphaFoldDB" id="A0A0H2R3F1"/>
<dbReference type="GO" id="GO:0071074">
    <property type="term" value="F:eukaryotic initiation factor eIF2 binding"/>
    <property type="evidence" value="ECO:0007669"/>
    <property type="project" value="TreeGrafter"/>
</dbReference>
<dbReference type="InterPro" id="IPR016190">
    <property type="entry name" value="Transl_init_fac_IF2/IF5_Zn-bd"/>
</dbReference>
<dbReference type="GO" id="GO:0001732">
    <property type="term" value="P:formation of cytoplasmic translation initiation complex"/>
    <property type="evidence" value="ECO:0007669"/>
    <property type="project" value="TreeGrafter"/>
</dbReference>
<accession>A0A0H2R3F1</accession>
<comment type="similarity">
    <text evidence="1">Belongs to the eIF-2-beta/eIF-5 family.</text>
</comment>
<sequence>MVGVVNIRRDVDDKFYRYRMPELLTKIEGKGNGIKTVIPNMSDVARALSRPPSYPTKFFGCELGAQTTLDEKKDRYIVNGAHQADRLRELLFGFIDKFVLCGACRNPETDLIIVKNKETRSEDIIRECKACGASTAVDMRHKLTPYIVKNPPTTNKKGKKGEGASSNGAHAVATNPNLPDAEGSEGDDDPSAAAESLPVESSLANEGWSVDTSEDAVKARVKDLSTKLQTTLIADEDSDEDANSPYSQLGQWAEANRDEVNAVEVYKHAQEMGIEKKHKTVQVLAQALFTKNMPSEISKFAPLFAKMNAQSEKHQKAFLGGLERLIGVMHPELVPSVPKILMQFYQADALEEEVIKQWGTHVSKKYVDKETSKMVRKASEPFLKWLDEADDDDSEDEE</sequence>
<evidence type="ECO:0000259" key="7">
    <source>
        <dbReference type="PROSITE" id="PS51363"/>
    </source>
</evidence>
<dbReference type="InParanoid" id="A0A0H2R3F1"/>
<gene>
    <name evidence="8" type="ORF">SCHPADRAFT_910418</name>
</gene>
<dbReference type="GO" id="GO:0005525">
    <property type="term" value="F:GTP binding"/>
    <property type="evidence" value="ECO:0007669"/>
    <property type="project" value="UniProtKB-KW"/>
</dbReference>
<dbReference type="FunCoup" id="A0A0H2R3F1">
    <property type="interactions" value="817"/>
</dbReference>
<dbReference type="GO" id="GO:0005092">
    <property type="term" value="F:GDP-dissociation inhibitor activity"/>
    <property type="evidence" value="ECO:0007669"/>
    <property type="project" value="TreeGrafter"/>
</dbReference>
<evidence type="ECO:0000313" key="9">
    <source>
        <dbReference type="Proteomes" id="UP000053477"/>
    </source>
</evidence>
<dbReference type="STRING" id="27342.A0A0H2R3F1"/>
<name>A0A0H2R3F1_9AGAM</name>
<dbReference type="GO" id="GO:0003743">
    <property type="term" value="F:translation initiation factor activity"/>
    <property type="evidence" value="ECO:0007669"/>
    <property type="project" value="UniProtKB-KW"/>
</dbReference>
<evidence type="ECO:0000256" key="4">
    <source>
        <dbReference type="ARBA" id="ARBA00022917"/>
    </source>
</evidence>
<keyword evidence="5" id="KW-0342">GTP-binding</keyword>
<proteinExistence type="inferred from homology"/>
<evidence type="ECO:0000256" key="3">
    <source>
        <dbReference type="ARBA" id="ARBA00022741"/>
    </source>
</evidence>
<dbReference type="Gene3D" id="2.20.25.350">
    <property type="match status" value="1"/>
</dbReference>
<keyword evidence="2" id="KW-0396">Initiation factor</keyword>
<dbReference type="Gene3D" id="3.30.30.170">
    <property type="match status" value="1"/>
</dbReference>
<feature type="domain" description="W2" evidence="7">
    <location>
        <begin position="239"/>
        <end position="396"/>
    </location>
</feature>
<dbReference type="PANTHER" id="PTHR23001">
    <property type="entry name" value="EUKARYOTIC TRANSLATION INITIATION FACTOR"/>
    <property type="match status" value="1"/>
</dbReference>
<dbReference type="SUPFAM" id="SSF100966">
    <property type="entry name" value="Translation initiation factor 2 beta, aIF2beta, N-terminal domain"/>
    <property type="match status" value="1"/>
</dbReference>